<sequence>MFERRSAVSAEASAEGSVDVSAKETAKETFRRVKRHFSPALSVAGKFTGQGAVEAAAEGSRVTLSDGRSVLDFGSYAVALLGHRNPAVVSAVRAQLDLMPASTRTVQSPVPPLAAETLTGYLGGGLDRVFFGCGGADAVEVSVKLARMATGRMTVIAVEGAFHGKTLGALALTDNPRFKKGIEPLLQGVVHVSPDDPEAVAKVVREHDVAAVIFEPVQAENGVRLLDETVLARWCEDAHAHGALVIADEIQVGLRRCGPRSVALDAGLPVDGVLLGKPLGGGIVPVSAAVCNDRLYAPLLSDPLLHTATFSGHPLGTAVIPAALDAIEGQAENGARVAAAMKEGLSDLRRQYPDALVEVRGRGLLWGMDFRSPEMAGDVLTGLAQAGLVVSPCISRPTTIRLLPPIVATDQDVKEALSLLGEAIAKAVAA</sequence>
<dbReference type="PANTHER" id="PTHR11986">
    <property type="entry name" value="AMINOTRANSFERASE CLASS III"/>
    <property type="match status" value="1"/>
</dbReference>
<dbReference type="InterPro" id="IPR050103">
    <property type="entry name" value="Class-III_PLP-dep_AT"/>
</dbReference>
<proteinExistence type="inferred from homology"/>
<evidence type="ECO:0000256" key="2">
    <source>
        <dbReference type="ARBA" id="ARBA00022576"/>
    </source>
</evidence>
<keyword evidence="3" id="KW-0808">Transferase</keyword>
<dbReference type="InterPro" id="IPR049704">
    <property type="entry name" value="Aminotrans_3_PPA_site"/>
</dbReference>
<dbReference type="InterPro" id="IPR015422">
    <property type="entry name" value="PyrdxlP-dep_Trfase_small"/>
</dbReference>
<gene>
    <name evidence="6" type="ORF">SGFS_037110</name>
</gene>
<reference evidence="6 7" key="2">
    <citation type="journal article" date="2023" name="ChemBioChem">
        <title>Acyltransferase Domain Exchange between Two Independent Type I Polyketide Synthases in the Same Producer Strain of Macrolide Antibiotics.</title>
        <authorList>
            <person name="Kudo F."/>
            <person name="Kishikawa K."/>
            <person name="Tsuboi K."/>
            <person name="Kido T."/>
            <person name="Usui T."/>
            <person name="Hashimoto J."/>
            <person name="Shin-Ya K."/>
            <person name="Miyanaga A."/>
            <person name="Eguchi T."/>
        </authorList>
    </citation>
    <scope>NUCLEOTIDE SEQUENCE [LARGE SCALE GENOMIC DNA]</scope>
    <source>
        <strain evidence="6 7">A-8890</strain>
    </source>
</reference>
<dbReference type="PROSITE" id="PS00600">
    <property type="entry name" value="AA_TRANSFER_CLASS_3"/>
    <property type="match status" value="1"/>
</dbReference>
<evidence type="ECO:0000313" key="7">
    <source>
        <dbReference type="Proteomes" id="UP001321542"/>
    </source>
</evidence>
<dbReference type="InterPro" id="IPR005814">
    <property type="entry name" value="Aminotrans_3"/>
</dbReference>
<evidence type="ECO:0000313" key="6">
    <source>
        <dbReference type="EMBL" id="BBC32417.1"/>
    </source>
</evidence>
<comment type="cofactor">
    <cofactor evidence="1">
        <name>pyridoxal 5'-phosphate</name>
        <dbReference type="ChEBI" id="CHEBI:597326"/>
    </cofactor>
</comment>
<evidence type="ECO:0000256" key="4">
    <source>
        <dbReference type="ARBA" id="ARBA00022898"/>
    </source>
</evidence>
<accession>A0ABN5VJM7</accession>
<dbReference type="InterPro" id="IPR015424">
    <property type="entry name" value="PyrdxlP-dep_Trfase"/>
</dbReference>
<dbReference type="EMBL" id="AP018448">
    <property type="protein sequence ID" value="BBC32417.1"/>
    <property type="molecule type" value="Genomic_DNA"/>
</dbReference>
<reference evidence="6 7" key="1">
    <citation type="journal article" date="2010" name="ChemBioChem">
        <title>Cloning and characterization of the biosynthetic gene cluster of 16-membered macrolide antibiotic FD-891: involvement of a dual functional cytochrome P450 monooxygenase catalyzing epoxidation and hydroxylation.</title>
        <authorList>
            <person name="Kudo F."/>
            <person name="Motegi A."/>
            <person name="Mizoue K."/>
            <person name="Eguchi T."/>
        </authorList>
    </citation>
    <scope>NUCLEOTIDE SEQUENCE [LARGE SCALE GENOMIC DNA]</scope>
    <source>
        <strain evidence="6 7">A-8890</strain>
    </source>
</reference>
<dbReference type="PANTHER" id="PTHR11986:SF79">
    <property type="entry name" value="ACETYLORNITHINE AMINOTRANSFERASE, MITOCHONDRIAL"/>
    <property type="match status" value="1"/>
</dbReference>
<name>A0ABN5VJM7_9ACTN</name>
<protein>
    <recommendedName>
        <fullName evidence="8">Aminotransferase</fullName>
    </recommendedName>
</protein>
<dbReference type="PIRSF" id="PIRSF000521">
    <property type="entry name" value="Transaminase_4ab_Lys_Orn"/>
    <property type="match status" value="1"/>
</dbReference>
<dbReference type="CDD" id="cd00610">
    <property type="entry name" value="OAT_like"/>
    <property type="match status" value="1"/>
</dbReference>
<dbReference type="InterPro" id="IPR015421">
    <property type="entry name" value="PyrdxlP-dep_Trfase_major"/>
</dbReference>
<evidence type="ECO:0008006" key="8">
    <source>
        <dbReference type="Google" id="ProtNLM"/>
    </source>
</evidence>
<evidence type="ECO:0000256" key="3">
    <source>
        <dbReference type="ARBA" id="ARBA00022679"/>
    </source>
</evidence>
<organism evidence="6 7">
    <name type="scientific">Streptomyces graminofaciens</name>
    <dbReference type="NCBI Taxonomy" id="68212"/>
    <lineage>
        <taxon>Bacteria</taxon>
        <taxon>Bacillati</taxon>
        <taxon>Actinomycetota</taxon>
        <taxon>Actinomycetes</taxon>
        <taxon>Kitasatosporales</taxon>
        <taxon>Streptomycetaceae</taxon>
        <taxon>Streptomyces</taxon>
    </lineage>
</organism>
<evidence type="ECO:0000256" key="1">
    <source>
        <dbReference type="ARBA" id="ARBA00001933"/>
    </source>
</evidence>
<keyword evidence="4 5" id="KW-0663">Pyridoxal phosphate</keyword>
<evidence type="ECO:0000256" key="5">
    <source>
        <dbReference type="RuleBase" id="RU003560"/>
    </source>
</evidence>
<comment type="similarity">
    <text evidence="5">Belongs to the class-III pyridoxal-phosphate-dependent aminotransferase family.</text>
</comment>
<dbReference type="SUPFAM" id="SSF53383">
    <property type="entry name" value="PLP-dependent transferases"/>
    <property type="match status" value="1"/>
</dbReference>
<dbReference type="Gene3D" id="3.40.640.10">
    <property type="entry name" value="Type I PLP-dependent aspartate aminotransferase-like (Major domain)"/>
    <property type="match status" value="1"/>
</dbReference>
<dbReference type="Proteomes" id="UP001321542">
    <property type="component" value="Chromosome"/>
</dbReference>
<keyword evidence="2" id="KW-0032">Aminotransferase</keyword>
<dbReference type="Gene3D" id="3.90.1150.10">
    <property type="entry name" value="Aspartate Aminotransferase, domain 1"/>
    <property type="match status" value="1"/>
</dbReference>
<dbReference type="Pfam" id="PF00202">
    <property type="entry name" value="Aminotran_3"/>
    <property type="match status" value="1"/>
</dbReference>
<keyword evidence="7" id="KW-1185">Reference proteome</keyword>